<evidence type="ECO:0000313" key="13">
    <source>
        <dbReference type="Proteomes" id="UP001178888"/>
    </source>
</evidence>
<feature type="binding site" evidence="8">
    <location>
        <position position="96"/>
    </location>
    <ligand>
        <name>ATP</name>
        <dbReference type="ChEBI" id="CHEBI:30616"/>
    </ligand>
</feature>
<dbReference type="GO" id="GO:0140662">
    <property type="term" value="F:ATP-dependent protein folding chaperone"/>
    <property type="evidence" value="ECO:0007669"/>
    <property type="project" value="InterPro"/>
</dbReference>
<evidence type="ECO:0000256" key="5">
    <source>
        <dbReference type="ARBA" id="ARBA00023016"/>
    </source>
</evidence>
<sequence>METKQFQAESKRLLDMMIHSIYTQKEIFLRELISNSSDAIDKIYYKSLTDDNLTFDNDRYYIKVAADKENRLLKITDTGIGMTAEELENNLGTIAKSGSLAFKTENESKDGHDIIGQFGVGFYAAFMVADVVTVISKALGSDQAYKWESKGAEGYTIVPVDKDEVGTEIILKIKENSEDENYDEFLEEYRLKSIIKKYSDFIRYPIKMDVTSRKLKEGSEDEYEDDVEEQVINSMVPIWRKNKSQLTDEDYQNFYSEKHYGFDKPLKHIHISVDGAVRYNAILYIPEKTPFDFYSPEYEKGLELYSNGVLIMNKCADLLPDYFSFVKGMVDSEDLSLNISREMLQHDRQLKLIAKNINKKIKSELQSLLKNEREKYEEFYKSFGRQLKFGVYSDYGMHKEELQDLLLFHSSKEKKMVTLDEYVLRMPEDQKYIYYASGETIDRIDKLPQTELVADKGYEILYFTDDIDEFAIKMLMAYKDKEFKSVSSGDLGIESDKDKNNTESEEKENKELFEAMKKILADKVKDVRISKRLKSHPVCITSDGEITLEMEKILKSMPGNQNVKADRILEINVQHEVFTSLKEAFEKDQEKLSLYTNLLYNQALLIEGLQVPDPVEFTNDICKIMV</sequence>
<dbReference type="AlphaFoldDB" id="A0A4R5VY01"/>
<comment type="caution">
    <text evidence="11">The sequence shown here is derived from an EMBL/GenBank/DDBJ whole genome shotgun (WGS) entry which is preliminary data.</text>
</comment>
<dbReference type="Pfam" id="PF13589">
    <property type="entry name" value="HATPase_c_3"/>
    <property type="match status" value="1"/>
</dbReference>
<protein>
    <recommendedName>
        <fullName evidence="7">Chaperone protein HtpG</fullName>
    </recommendedName>
    <alternativeName>
        <fullName evidence="7">Heat shock protein HtpG</fullName>
    </alternativeName>
    <alternativeName>
        <fullName evidence="7">High temperature protein G</fullName>
    </alternativeName>
</protein>
<evidence type="ECO:0000259" key="9">
    <source>
        <dbReference type="SMART" id="SM00387"/>
    </source>
</evidence>
<proteinExistence type="inferred from homology"/>
<dbReference type="EMBL" id="JAVGVR010000001">
    <property type="protein sequence ID" value="MDQ6597212.1"/>
    <property type="molecule type" value="Genomic_DNA"/>
</dbReference>
<gene>
    <name evidence="7 11" type="primary">htpG</name>
    <name evidence="11" type="ORF">E2K98_07815</name>
    <name evidence="10" type="ORF">RCG21_12740</name>
</gene>
<dbReference type="SUPFAM" id="SSF110942">
    <property type="entry name" value="HSP90 C-terminal domain"/>
    <property type="match status" value="1"/>
</dbReference>
<feature type="domain" description="Histidine kinase/HSP90-like ATPase" evidence="9">
    <location>
        <begin position="24"/>
        <end position="177"/>
    </location>
</feature>
<dbReference type="GO" id="GO:0016887">
    <property type="term" value="F:ATP hydrolysis activity"/>
    <property type="evidence" value="ECO:0007669"/>
    <property type="project" value="InterPro"/>
</dbReference>
<dbReference type="PROSITE" id="PS00298">
    <property type="entry name" value="HSP90"/>
    <property type="match status" value="1"/>
</dbReference>
<feature type="binding site" evidence="8">
    <location>
        <begin position="97"/>
        <end position="98"/>
    </location>
    <ligand>
        <name>ATP</name>
        <dbReference type="ChEBI" id="CHEBI:30616"/>
    </ligand>
</feature>
<dbReference type="Proteomes" id="UP000295132">
    <property type="component" value="Unassembled WGS sequence"/>
</dbReference>
<evidence type="ECO:0000256" key="1">
    <source>
        <dbReference type="ARBA" id="ARBA00008239"/>
    </source>
</evidence>
<dbReference type="SMART" id="SM00387">
    <property type="entry name" value="HATPase_c"/>
    <property type="match status" value="1"/>
</dbReference>
<evidence type="ECO:0000256" key="6">
    <source>
        <dbReference type="ARBA" id="ARBA00023186"/>
    </source>
</evidence>
<dbReference type="SUPFAM" id="SSF55874">
    <property type="entry name" value="ATPase domain of HSP90 chaperone/DNA topoisomerase II/histidine kinase"/>
    <property type="match status" value="1"/>
</dbReference>
<evidence type="ECO:0000256" key="7">
    <source>
        <dbReference type="HAMAP-Rule" id="MF_00505"/>
    </source>
</evidence>
<dbReference type="PIRSF" id="PIRSF002583">
    <property type="entry name" value="Hsp90"/>
    <property type="match status" value="1"/>
</dbReference>
<feature type="binding site" evidence="8">
    <location>
        <position position="77"/>
    </location>
    <ligand>
        <name>ATP</name>
        <dbReference type="ChEBI" id="CHEBI:30616"/>
    </ligand>
</feature>
<feature type="region of interest" description="A; substrate-binding" evidence="7">
    <location>
        <begin position="1"/>
        <end position="341"/>
    </location>
</feature>
<dbReference type="InterPro" id="IPR001404">
    <property type="entry name" value="Hsp90_fam"/>
</dbReference>
<comment type="subcellular location">
    <subcellularLocation>
        <location evidence="7">Cytoplasm</location>
    </subcellularLocation>
</comment>
<dbReference type="PRINTS" id="PR00775">
    <property type="entry name" value="HEATSHOCK90"/>
</dbReference>
<dbReference type="Pfam" id="PF00183">
    <property type="entry name" value="HSP90"/>
    <property type="match status" value="1"/>
</dbReference>
<dbReference type="Proteomes" id="UP001178888">
    <property type="component" value="Unassembled WGS sequence"/>
</dbReference>
<comment type="subunit">
    <text evidence="7">Homodimer.</text>
</comment>
<keyword evidence="2 7" id="KW-0963">Cytoplasm</keyword>
<keyword evidence="3 7" id="KW-0547">Nucleotide-binding</keyword>
<dbReference type="InterPro" id="IPR037196">
    <property type="entry name" value="HSP90_C"/>
</dbReference>
<dbReference type="GO" id="GO:0005737">
    <property type="term" value="C:cytoplasm"/>
    <property type="evidence" value="ECO:0007669"/>
    <property type="project" value="UniProtKB-SubCell"/>
</dbReference>
<reference evidence="10" key="2">
    <citation type="submission" date="2023-08" db="EMBL/GenBank/DDBJ databases">
        <title>Nitrogen cycling bacteria in agricultural field soils.</title>
        <authorList>
            <person name="Jang J."/>
        </authorList>
    </citation>
    <scope>NUCLEOTIDE SEQUENCE</scope>
    <source>
        <strain evidence="10">PS3-36</strain>
    </source>
</reference>
<feature type="binding site" evidence="8">
    <location>
        <position position="90"/>
    </location>
    <ligand>
        <name>ATP</name>
        <dbReference type="ChEBI" id="CHEBI:30616"/>
    </ligand>
</feature>
<comment type="function">
    <text evidence="7">Molecular chaperone. Has ATPase activity.</text>
</comment>
<dbReference type="InterPro" id="IPR019805">
    <property type="entry name" value="Heat_shock_protein_90_CS"/>
</dbReference>
<dbReference type="InterPro" id="IPR036890">
    <property type="entry name" value="HATPase_C_sf"/>
</dbReference>
<evidence type="ECO:0000256" key="4">
    <source>
        <dbReference type="ARBA" id="ARBA00022840"/>
    </source>
</evidence>
<feature type="region of interest" description="C" evidence="7">
    <location>
        <begin position="553"/>
        <end position="626"/>
    </location>
</feature>
<keyword evidence="13" id="KW-1185">Reference proteome</keyword>
<dbReference type="Gene3D" id="3.30.565.10">
    <property type="entry name" value="Histidine kinase-like ATPase, C-terminal domain"/>
    <property type="match status" value="1"/>
</dbReference>
<evidence type="ECO:0000256" key="2">
    <source>
        <dbReference type="ARBA" id="ARBA00022490"/>
    </source>
</evidence>
<comment type="caution">
    <text evidence="7">Lacks conserved residue(s) required for the propagation of feature annotation.</text>
</comment>
<dbReference type="CDD" id="cd16927">
    <property type="entry name" value="HATPase_Hsp90-like"/>
    <property type="match status" value="1"/>
</dbReference>
<accession>A0A4R5VY01</accession>
<reference evidence="11 12" key="1">
    <citation type="submission" date="2019-03" db="EMBL/GenBank/DDBJ databases">
        <title>Bacillus niacini sp. nov. a Nicotinate-Metabolizing Mesophile Isolated from Soil.</title>
        <authorList>
            <person name="Zhang G."/>
        </authorList>
    </citation>
    <scope>NUCLEOTIDE SEQUENCE [LARGE SCALE GENOMIC DNA]</scope>
    <source>
        <strain evidence="11 12">WN066</strain>
    </source>
</reference>
<feature type="binding site" evidence="8">
    <location>
        <begin position="117"/>
        <end position="122"/>
    </location>
    <ligand>
        <name>ATP</name>
        <dbReference type="ChEBI" id="CHEBI:30616"/>
    </ligand>
</feature>
<evidence type="ECO:0000256" key="3">
    <source>
        <dbReference type="ARBA" id="ARBA00022741"/>
    </source>
</evidence>
<feature type="binding site" evidence="8">
    <location>
        <position position="341"/>
    </location>
    <ligand>
        <name>ATP</name>
        <dbReference type="ChEBI" id="CHEBI:30616"/>
    </ligand>
</feature>
<keyword evidence="4 7" id="KW-0067">ATP-binding</keyword>
<feature type="binding site" evidence="8">
    <location>
        <position position="167"/>
    </location>
    <ligand>
        <name>ATP</name>
        <dbReference type="ChEBI" id="CHEBI:30616"/>
    </ligand>
</feature>
<dbReference type="FunFam" id="1.20.120.790:FF:000006">
    <property type="entry name" value="Chaperone protein HtpG"/>
    <property type="match status" value="1"/>
</dbReference>
<dbReference type="InterPro" id="IPR020575">
    <property type="entry name" value="Hsp90_N"/>
</dbReference>
<dbReference type="FunFam" id="3.30.230.80:FF:000002">
    <property type="entry name" value="Molecular chaperone HtpG"/>
    <property type="match status" value="1"/>
</dbReference>
<evidence type="ECO:0000313" key="12">
    <source>
        <dbReference type="Proteomes" id="UP000295132"/>
    </source>
</evidence>
<comment type="similarity">
    <text evidence="1 7">Belongs to the heat shock protein 90 family.</text>
</comment>
<dbReference type="HAMAP" id="MF_00505">
    <property type="entry name" value="HSP90"/>
    <property type="match status" value="1"/>
</dbReference>
<dbReference type="NCBIfam" id="NF003555">
    <property type="entry name" value="PRK05218.1"/>
    <property type="match status" value="1"/>
</dbReference>
<evidence type="ECO:0000256" key="8">
    <source>
        <dbReference type="PIRSR" id="PIRSR002583-1"/>
    </source>
</evidence>
<evidence type="ECO:0000313" key="10">
    <source>
        <dbReference type="EMBL" id="MDQ6597212.1"/>
    </source>
</evidence>
<feature type="binding site" evidence="8">
    <location>
        <position position="35"/>
    </location>
    <ligand>
        <name>ATP</name>
        <dbReference type="ChEBI" id="CHEBI:30616"/>
    </ligand>
</feature>
<dbReference type="PANTHER" id="PTHR11528">
    <property type="entry name" value="HEAT SHOCK PROTEIN 90 FAMILY MEMBER"/>
    <property type="match status" value="1"/>
</dbReference>
<dbReference type="SUPFAM" id="SSF54211">
    <property type="entry name" value="Ribosomal protein S5 domain 2-like"/>
    <property type="match status" value="1"/>
</dbReference>
<dbReference type="InterPro" id="IPR003594">
    <property type="entry name" value="HATPase_dom"/>
</dbReference>
<feature type="binding site" evidence="8">
    <location>
        <position position="82"/>
    </location>
    <ligand>
        <name>ATP</name>
        <dbReference type="ChEBI" id="CHEBI:30616"/>
    </ligand>
</feature>
<keyword evidence="5 7" id="KW-0346">Stress response</keyword>
<dbReference type="EMBL" id="SMYO01000003">
    <property type="protein sequence ID" value="TDK63342.1"/>
    <property type="molecule type" value="Genomic_DNA"/>
</dbReference>
<dbReference type="GO" id="GO:0005524">
    <property type="term" value="F:ATP binding"/>
    <property type="evidence" value="ECO:0007669"/>
    <property type="project" value="UniProtKB-UniRule"/>
</dbReference>
<name>A0A4R5VY01_9BACI</name>
<dbReference type="Gene3D" id="3.30.230.80">
    <property type="match status" value="1"/>
</dbReference>
<dbReference type="Gene3D" id="1.20.120.790">
    <property type="entry name" value="Heat shock protein 90, C-terminal domain"/>
    <property type="match status" value="1"/>
</dbReference>
<dbReference type="InterPro" id="IPR020568">
    <property type="entry name" value="Ribosomal_Su5_D2-typ_SF"/>
</dbReference>
<dbReference type="Gene3D" id="3.40.50.11260">
    <property type="match status" value="1"/>
</dbReference>
<evidence type="ECO:0000313" key="11">
    <source>
        <dbReference type="EMBL" id="TDK63342.1"/>
    </source>
</evidence>
<keyword evidence="6 7" id="KW-0143">Chaperone</keyword>
<feature type="binding site" evidence="8">
    <location>
        <position position="31"/>
    </location>
    <ligand>
        <name>ATP</name>
        <dbReference type="ChEBI" id="CHEBI:30616"/>
    </ligand>
</feature>
<dbReference type="RefSeq" id="WP_133333678.1">
    <property type="nucleotide sequence ID" value="NZ_JAVGVR010000001.1"/>
</dbReference>
<organism evidence="11 12">
    <name type="scientific">Bacillus salipaludis</name>
    <dbReference type="NCBI Taxonomy" id="2547811"/>
    <lineage>
        <taxon>Bacteria</taxon>
        <taxon>Bacillati</taxon>
        <taxon>Bacillota</taxon>
        <taxon>Bacilli</taxon>
        <taxon>Bacillales</taxon>
        <taxon>Bacillaceae</taxon>
        <taxon>Bacillus</taxon>
    </lineage>
</organism>
<dbReference type="FunFam" id="3.40.50.11260:FF:000008">
    <property type="entry name" value="Chaperone protein HtpG"/>
    <property type="match status" value="1"/>
</dbReference>
<dbReference type="GO" id="GO:0051082">
    <property type="term" value="F:unfolded protein binding"/>
    <property type="evidence" value="ECO:0007669"/>
    <property type="project" value="UniProtKB-UniRule"/>
</dbReference>